<feature type="modified residue" description="4-aspartylphosphate" evidence="3">
    <location>
        <position position="66"/>
    </location>
</feature>
<evidence type="ECO:0000256" key="1">
    <source>
        <dbReference type="ARBA" id="ARBA00022553"/>
    </source>
</evidence>
<organism evidence="6 7">
    <name type="scientific">Adonisia turfae CCMR0081</name>
    <dbReference type="NCBI Taxonomy" id="2292702"/>
    <lineage>
        <taxon>Bacteria</taxon>
        <taxon>Bacillati</taxon>
        <taxon>Cyanobacteriota</taxon>
        <taxon>Adonisia</taxon>
        <taxon>Adonisia turfae</taxon>
    </lineage>
</organism>
<dbReference type="CDD" id="cd17535">
    <property type="entry name" value="REC_NarL-like"/>
    <property type="match status" value="1"/>
</dbReference>
<name>A0A6M0RJV4_9CYAN</name>
<dbReference type="InterPro" id="IPR000792">
    <property type="entry name" value="Tscrpt_reg_LuxR_C"/>
</dbReference>
<evidence type="ECO:0000259" key="5">
    <source>
        <dbReference type="PROSITE" id="PS50110"/>
    </source>
</evidence>
<dbReference type="Proteomes" id="UP000481033">
    <property type="component" value="Unassembled WGS sequence"/>
</dbReference>
<keyword evidence="7" id="KW-1185">Reference proteome</keyword>
<dbReference type="Gene3D" id="3.40.50.2300">
    <property type="match status" value="1"/>
</dbReference>
<dbReference type="GO" id="GO:0000160">
    <property type="term" value="P:phosphorelay signal transduction system"/>
    <property type="evidence" value="ECO:0007669"/>
    <property type="project" value="InterPro"/>
</dbReference>
<dbReference type="SUPFAM" id="SSF52172">
    <property type="entry name" value="CheY-like"/>
    <property type="match status" value="1"/>
</dbReference>
<gene>
    <name evidence="6" type="ORF">DXZ20_12830</name>
</gene>
<dbReference type="SMART" id="SM00421">
    <property type="entry name" value="HTH_LUXR"/>
    <property type="match status" value="1"/>
</dbReference>
<dbReference type="InterPro" id="IPR001789">
    <property type="entry name" value="Sig_transdc_resp-reg_receiver"/>
</dbReference>
<dbReference type="InterPro" id="IPR011006">
    <property type="entry name" value="CheY-like_superfamily"/>
</dbReference>
<dbReference type="PANTHER" id="PTHR43214">
    <property type="entry name" value="TWO-COMPONENT RESPONSE REGULATOR"/>
    <property type="match status" value="1"/>
</dbReference>
<dbReference type="Pfam" id="PF00196">
    <property type="entry name" value="GerE"/>
    <property type="match status" value="1"/>
</dbReference>
<evidence type="ECO:0000259" key="4">
    <source>
        <dbReference type="PROSITE" id="PS50043"/>
    </source>
</evidence>
<dbReference type="SMART" id="SM00448">
    <property type="entry name" value="REC"/>
    <property type="match status" value="1"/>
</dbReference>
<comment type="caution">
    <text evidence="6">The sequence shown here is derived from an EMBL/GenBank/DDBJ whole genome shotgun (WGS) entry which is preliminary data.</text>
</comment>
<dbReference type="CDD" id="cd06170">
    <property type="entry name" value="LuxR_C_like"/>
    <property type="match status" value="1"/>
</dbReference>
<dbReference type="Pfam" id="PF00072">
    <property type="entry name" value="Response_reg"/>
    <property type="match status" value="1"/>
</dbReference>
<protein>
    <submittedName>
        <fullName evidence="6">DNA-binding response regulator</fullName>
    </submittedName>
</protein>
<dbReference type="GO" id="GO:0003677">
    <property type="term" value="F:DNA binding"/>
    <property type="evidence" value="ECO:0007669"/>
    <property type="project" value="UniProtKB-KW"/>
</dbReference>
<proteinExistence type="predicted"/>
<dbReference type="PROSITE" id="PS50043">
    <property type="entry name" value="HTH_LUXR_2"/>
    <property type="match status" value="1"/>
</dbReference>
<dbReference type="GO" id="GO:0006355">
    <property type="term" value="P:regulation of DNA-templated transcription"/>
    <property type="evidence" value="ECO:0007669"/>
    <property type="project" value="InterPro"/>
</dbReference>
<dbReference type="PRINTS" id="PR00038">
    <property type="entry name" value="HTHLUXR"/>
</dbReference>
<accession>A0A6M0RJV4</accession>
<dbReference type="PROSITE" id="PS00622">
    <property type="entry name" value="HTH_LUXR_1"/>
    <property type="match status" value="1"/>
</dbReference>
<sequence>MGKGYSMASSQSSIRLLLADDEDIIRYGLSAILQCEAAIEIVGEASNGQEAVEKAQQLKPDLVLMDIGMPMMDGVTATGKICQSVPDVKVLILTTSTEDQHLHDAIQQGASGYLLKNIPPEDFIHIIQSTHKGYMQFDPTIGSKLHQHLKSPQPAKVVSDWKGVTPREREVLKLIATGANNREISQTLHIAEKTVKNHVSNILNRVGLRDRTQLAIWVNTTNLDTLQTA</sequence>
<keyword evidence="2 6" id="KW-0238">DNA-binding</keyword>
<dbReference type="PANTHER" id="PTHR43214:SF43">
    <property type="entry name" value="TWO-COMPONENT RESPONSE REGULATOR"/>
    <property type="match status" value="1"/>
</dbReference>
<evidence type="ECO:0000313" key="6">
    <source>
        <dbReference type="EMBL" id="NEZ56545.1"/>
    </source>
</evidence>
<dbReference type="SUPFAM" id="SSF46894">
    <property type="entry name" value="C-terminal effector domain of the bipartite response regulators"/>
    <property type="match status" value="1"/>
</dbReference>
<dbReference type="PROSITE" id="PS50110">
    <property type="entry name" value="RESPONSE_REGULATORY"/>
    <property type="match status" value="1"/>
</dbReference>
<evidence type="ECO:0000256" key="3">
    <source>
        <dbReference type="PROSITE-ProRule" id="PRU00169"/>
    </source>
</evidence>
<evidence type="ECO:0000313" key="7">
    <source>
        <dbReference type="Proteomes" id="UP000481033"/>
    </source>
</evidence>
<keyword evidence="1 3" id="KW-0597">Phosphoprotein</keyword>
<dbReference type="EMBL" id="QXHD01000004">
    <property type="protein sequence ID" value="NEZ56545.1"/>
    <property type="molecule type" value="Genomic_DNA"/>
</dbReference>
<evidence type="ECO:0000256" key="2">
    <source>
        <dbReference type="ARBA" id="ARBA00023125"/>
    </source>
</evidence>
<dbReference type="InterPro" id="IPR058245">
    <property type="entry name" value="NreC/VraR/RcsB-like_REC"/>
</dbReference>
<reference evidence="6 7" key="1">
    <citation type="journal article" date="2020" name="Microb. Ecol.">
        <title>Ecogenomics of the Marine Benthic Filamentous Cyanobacterium Adonisia.</title>
        <authorList>
            <person name="Walter J.M."/>
            <person name="Coutinho F.H."/>
            <person name="Leomil L."/>
            <person name="Hargreaves P.I."/>
            <person name="Campeao M.E."/>
            <person name="Vieira V.V."/>
            <person name="Silva B.S."/>
            <person name="Fistarol G.O."/>
            <person name="Salomon P.S."/>
            <person name="Sawabe T."/>
            <person name="Mino S."/>
            <person name="Hosokawa M."/>
            <person name="Miyashita H."/>
            <person name="Maruyama F."/>
            <person name="van Verk M.C."/>
            <person name="Dutilh B.E."/>
            <person name="Thompson C.C."/>
            <person name="Thompson F.L."/>
        </authorList>
    </citation>
    <scope>NUCLEOTIDE SEQUENCE [LARGE SCALE GENOMIC DNA]</scope>
    <source>
        <strain evidence="6 7">CCMR0081</strain>
    </source>
</reference>
<dbReference type="InterPro" id="IPR016032">
    <property type="entry name" value="Sig_transdc_resp-reg_C-effctor"/>
</dbReference>
<dbReference type="InterPro" id="IPR039420">
    <property type="entry name" value="WalR-like"/>
</dbReference>
<dbReference type="AlphaFoldDB" id="A0A6M0RJV4"/>
<feature type="domain" description="Response regulatory" evidence="5">
    <location>
        <begin position="15"/>
        <end position="131"/>
    </location>
</feature>
<feature type="domain" description="HTH luxR-type" evidence="4">
    <location>
        <begin position="157"/>
        <end position="222"/>
    </location>
</feature>